<comment type="caution">
    <text evidence="7">The sequence shown here is derived from an EMBL/GenBank/DDBJ whole genome shotgun (WGS) entry which is preliminary data.</text>
</comment>
<feature type="region of interest" description="Disordered" evidence="5">
    <location>
        <begin position="24"/>
        <end position="62"/>
    </location>
</feature>
<evidence type="ECO:0000313" key="7">
    <source>
        <dbReference type="EMBL" id="TQM90480.1"/>
    </source>
</evidence>
<name>A0A543K5X9_9RHOB</name>
<dbReference type="PANTHER" id="PTHR33823">
    <property type="entry name" value="RNA POLYMERASE-BINDING TRANSCRIPTION FACTOR DKSA-RELATED"/>
    <property type="match status" value="1"/>
</dbReference>
<reference evidence="7 8" key="1">
    <citation type="submission" date="2019-06" db="EMBL/GenBank/DDBJ databases">
        <title>Genomic Encyclopedia of Archaeal and Bacterial Type Strains, Phase II (KMG-II): from individual species to whole genera.</title>
        <authorList>
            <person name="Goeker M."/>
        </authorList>
    </citation>
    <scope>NUCLEOTIDE SEQUENCE [LARGE SCALE GENOMIC DNA]</scope>
    <source>
        <strain evidence="7 8">DSM 18423</strain>
    </source>
</reference>
<protein>
    <submittedName>
        <fullName evidence="7">TraR/DksA family transcriptional regulator</fullName>
    </submittedName>
</protein>
<dbReference type="InterPro" id="IPR000962">
    <property type="entry name" value="Znf_DskA_TraR"/>
</dbReference>
<proteinExistence type="predicted"/>
<sequence>MKEPTDSELAQRYRPLLVSEAKELRVSSEQTSKDRRPVELDQQSVGRLSRMDAMQQQAMSAAKEGRRRARLIAIEAALRRLEEEGEFGWCSECGDFIGTERLDLDPALMRCVDCAR</sequence>
<dbReference type="SUPFAM" id="SSF57716">
    <property type="entry name" value="Glucocorticoid receptor-like (DNA-binding domain)"/>
    <property type="match status" value="1"/>
</dbReference>
<feature type="zinc finger region" description="dksA C4-type" evidence="4">
    <location>
        <begin position="90"/>
        <end position="114"/>
    </location>
</feature>
<dbReference type="OrthoDB" id="1121111at2"/>
<dbReference type="PROSITE" id="PS01102">
    <property type="entry name" value="ZF_DKSA_1"/>
    <property type="match status" value="1"/>
</dbReference>
<dbReference type="EMBL" id="VFPT01000002">
    <property type="protein sequence ID" value="TQM90480.1"/>
    <property type="molecule type" value="Genomic_DNA"/>
</dbReference>
<dbReference type="Proteomes" id="UP000320582">
    <property type="component" value="Unassembled WGS sequence"/>
</dbReference>
<dbReference type="RefSeq" id="WP_142084954.1">
    <property type="nucleotide sequence ID" value="NZ_VFPT01000002.1"/>
</dbReference>
<feature type="domain" description="Zinc finger DksA/TraR C4-type" evidence="6">
    <location>
        <begin position="85"/>
        <end position="116"/>
    </location>
</feature>
<dbReference type="Pfam" id="PF01258">
    <property type="entry name" value="zf-dskA_traR"/>
    <property type="match status" value="1"/>
</dbReference>
<dbReference type="InterPro" id="IPR020458">
    <property type="entry name" value="Znf_DskA_TraR_CS"/>
</dbReference>
<dbReference type="AlphaFoldDB" id="A0A543K5X9"/>
<keyword evidence="3" id="KW-0862">Zinc</keyword>
<evidence type="ECO:0000313" key="8">
    <source>
        <dbReference type="Proteomes" id="UP000320582"/>
    </source>
</evidence>
<evidence type="ECO:0000259" key="6">
    <source>
        <dbReference type="Pfam" id="PF01258"/>
    </source>
</evidence>
<dbReference type="PROSITE" id="PS51128">
    <property type="entry name" value="ZF_DKSA_2"/>
    <property type="match status" value="1"/>
</dbReference>
<keyword evidence="2" id="KW-0863">Zinc-finger</keyword>
<keyword evidence="1" id="KW-0479">Metal-binding</keyword>
<evidence type="ECO:0000256" key="2">
    <source>
        <dbReference type="ARBA" id="ARBA00022771"/>
    </source>
</evidence>
<evidence type="ECO:0000256" key="1">
    <source>
        <dbReference type="ARBA" id="ARBA00022723"/>
    </source>
</evidence>
<dbReference type="Gene3D" id="1.20.120.910">
    <property type="entry name" value="DksA, coiled-coil domain"/>
    <property type="match status" value="1"/>
</dbReference>
<gene>
    <name evidence="7" type="ORF">BD293_3867</name>
</gene>
<evidence type="ECO:0000256" key="4">
    <source>
        <dbReference type="PROSITE-ProRule" id="PRU00510"/>
    </source>
</evidence>
<evidence type="ECO:0000256" key="3">
    <source>
        <dbReference type="ARBA" id="ARBA00022833"/>
    </source>
</evidence>
<organism evidence="7 8">
    <name type="scientific">Roseinatronobacter monicus</name>
    <dbReference type="NCBI Taxonomy" id="393481"/>
    <lineage>
        <taxon>Bacteria</taxon>
        <taxon>Pseudomonadati</taxon>
        <taxon>Pseudomonadota</taxon>
        <taxon>Alphaproteobacteria</taxon>
        <taxon>Rhodobacterales</taxon>
        <taxon>Paracoccaceae</taxon>
        <taxon>Roseinatronobacter</taxon>
    </lineage>
</organism>
<accession>A0A543K5X9</accession>
<feature type="compositionally biased region" description="Low complexity" evidence="5">
    <location>
        <begin position="51"/>
        <end position="62"/>
    </location>
</feature>
<dbReference type="GO" id="GO:0008270">
    <property type="term" value="F:zinc ion binding"/>
    <property type="evidence" value="ECO:0007669"/>
    <property type="project" value="UniProtKB-KW"/>
</dbReference>
<dbReference type="PANTHER" id="PTHR33823:SF4">
    <property type="entry name" value="GENERAL STRESS PROTEIN 16O"/>
    <property type="match status" value="1"/>
</dbReference>
<feature type="compositionally biased region" description="Basic and acidic residues" evidence="5">
    <location>
        <begin position="24"/>
        <end position="39"/>
    </location>
</feature>
<evidence type="ECO:0000256" key="5">
    <source>
        <dbReference type="SAM" id="MobiDB-lite"/>
    </source>
</evidence>
<keyword evidence="8" id="KW-1185">Reference proteome</keyword>